<evidence type="ECO:0000259" key="7">
    <source>
        <dbReference type="Pfam" id="PF00814"/>
    </source>
</evidence>
<comment type="caution">
    <text evidence="8">The sequence shown here is derived from an EMBL/GenBank/DDBJ whole genome shotgun (WGS) entry which is preliminary data.</text>
</comment>
<dbReference type="PANTHER" id="PTHR11735:SF11">
    <property type="entry name" value="TRNA THREONYLCARBAMOYLADENOSINE BIOSYNTHESIS PROTEIN TSAB"/>
    <property type="match status" value="1"/>
</dbReference>
<dbReference type="SUPFAM" id="SSF53067">
    <property type="entry name" value="Actin-like ATPase domain"/>
    <property type="match status" value="1"/>
</dbReference>
<keyword evidence="3" id="KW-0819">tRNA processing</keyword>
<protein>
    <recommendedName>
        <fullName evidence="1">N(6)-L-threonylcarbamoyladenine synthase</fullName>
        <ecNumber evidence="1">2.3.1.234</ecNumber>
    </recommendedName>
</protein>
<dbReference type="GO" id="GO:0061711">
    <property type="term" value="F:tRNA N(6)-L-threonylcarbamoyladenine synthase activity"/>
    <property type="evidence" value="ECO:0007669"/>
    <property type="project" value="UniProtKB-EC"/>
</dbReference>
<evidence type="ECO:0000256" key="5">
    <source>
        <dbReference type="ARBA" id="ARBA00023315"/>
    </source>
</evidence>
<dbReference type="InterPro" id="IPR043129">
    <property type="entry name" value="ATPase_NBD"/>
</dbReference>
<evidence type="ECO:0000256" key="1">
    <source>
        <dbReference type="ARBA" id="ARBA00012156"/>
    </source>
</evidence>
<dbReference type="EC" id="2.3.1.234" evidence="1"/>
<sequence>MKTLGIDTVFNTTASAIVENGNNILIDIAKTNREILPNQMLVLAEFQNQNIGEVIKQAFIKSGLKIKDISLIAVSNECSLRSTVAVGVASANLLSKFFDIPIIGVSHIEAHIFSNWLGRDKSEFESPILVFSSSGASSCLVVIKDLFRFRVISEVDIGKKKPGKNPEFAGVGNLFSFLANNLNLSNKAGCGYLVSEKATGNKGKYSFKVLSRRKAGDLNFFWLKQELIKVIKKERKAGNSFSKQFISDICASFEQSIFNILISDIKFFIDKYRIKEVHLAGGISANNNFFFRAKKKLKDIKVRRPVKKKYSIDNAAMVASRGYFQYQNQKHKFLKQRKVKVVSNLGLEKIAINQL</sequence>
<keyword evidence="5" id="KW-0012">Acyltransferase</keyword>
<gene>
    <name evidence="8" type="ORF">COX47_01390</name>
</gene>
<dbReference type="PRINTS" id="PR00789">
    <property type="entry name" value="OSIALOPTASE"/>
</dbReference>
<evidence type="ECO:0000256" key="6">
    <source>
        <dbReference type="ARBA" id="ARBA00048117"/>
    </source>
</evidence>
<accession>A0A2G9Y7B1</accession>
<name>A0A2G9Y7B1_9BACT</name>
<dbReference type="PANTHER" id="PTHR11735">
    <property type="entry name" value="TRNA N6-ADENOSINE THREONYLCARBAMOYLTRANSFERASE"/>
    <property type="match status" value="1"/>
</dbReference>
<reference evidence="8 9" key="1">
    <citation type="submission" date="2017-09" db="EMBL/GenBank/DDBJ databases">
        <title>Depth-based differentiation of microbial function through sediment-hosted aquifers and enrichment of novel symbionts in the deep terrestrial subsurface.</title>
        <authorList>
            <person name="Probst A.J."/>
            <person name="Ladd B."/>
            <person name="Jarett J.K."/>
            <person name="Geller-Mcgrath D.E."/>
            <person name="Sieber C.M."/>
            <person name="Emerson J.B."/>
            <person name="Anantharaman K."/>
            <person name="Thomas B.C."/>
            <person name="Malmstrom R."/>
            <person name="Stieglmeier M."/>
            <person name="Klingl A."/>
            <person name="Woyke T."/>
            <person name="Ryan C.M."/>
            <person name="Banfield J.F."/>
        </authorList>
    </citation>
    <scope>NUCLEOTIDE SEQUENCE [LARGE SCALE GENOMIC DNA]</scope>
    <source>
        <strain evidence="8">CG23_combo_of_CG06-09_8_20_14_all_35_49</strain>
    </source>
</reference>
<comment type="catalytic activity">
    <reaction evidence="6">
        <text>L-threonylcarbamoyladenylate + adenosine(37) in tRNA = N(6)-L-threonylcarbamoyladenosine(37) in tRNA + AMP + H(+)</text>
        <dbReference type="Rhea" id="RHEA:37059"/>
        <dbReference type="Rhea" id="RHEA-COMP:10162"/>
        <dbReference type="Rhea" id="RHEA-COMP:10163"/>
        <dbReference type="ChEBI" id="CHEBI:15378"/>
        <dbReference type="ChEBI" id="CHEBI:73682"/>
        <dbReference type="ChEBI" id="CHEBI:74411"/>
        <dbReference type="ChEBI" id="CHEBI:74418"/>
        <dbReference type="ChEBI" id="CHEBI:456215"/>
        <dbReference type="EC" id="2.3.1.234"/>
    </reaction>
</comment>
<dbReference type="GO" id="GO:0008033">
    <property type="term" value="P:tRNA processing"/>
    <property type="evidence" value="ECO:0007669"/>
    <property type="project" value="UniProtKB-KW"/>
</dbReference>
<evidence type="ECO:0000313" key="8">
    <source>
        <dbReference type="EMBL" id="PIP15128.1"/>
    </source>
</evidence>
<keyword evidence="2" id="KW-0808">Transferase</keyword>
<evidence type="ECO:0000256" key="2">
    <source>
        <dbReference type="ARBA" id="ARBA00022679"/>
    </source>
</evidence>
<dbReference type="GO" id="GO:0005829">
    <property type="term" value="C:cytosol"/>
    <property type="evidence" value="ECO:0007669"/>
    <property type="project" value="TreeGrafter"/>
</dbReference>
<dbReference type="InterPro" id="IPR017861">
    <property type="entry name" value="KAE1/TsaD"/>
</dbReference>
<dbReference type="Proteomes" id="UP000231025">
    <property type="component" value="Unassembled WGS sequence"/>
</dbReference>
<dbReference type="GO" id="GO:0046872">
    <property type="term" value="F:metal ion binding"/>
    <property type="evidence" value="ECO:0007669"/>
    <property type="project" value="UniProtKB-KW"/>
</dbReference>
<evidence type="ECO:0000256" key="4">
    <source>
        <dbReference type="ARBA" id="ARBA00022723"/>
    </source>
</evidence>
<dbReference type="Gene3D" id="3.30.420.40">
    <property type="match status" value="2"/>
</dbReference>
<proteinExistence type="predicted"/>
<dbReference type="InterPro" id="IPR000905">
    <property type="entry name" value="Gcp-like_dom"/>
</dbReference>
<feature type="domain" description="Gcp-like" evidence="7">
    <location>
        <begin position="48"/>
        <end position="319"/>
    </location>
</feature>
<keyword evidence="4" id="KW-0479">Metal-binding</keyword>
<dbReference type="EMBL" id="PCRE01000017">
    <property type="protein sequence ID" value="PIP15128.1"/>
    <property type="molecule type" value="Genomic_DNA"/>
</dbReference>
<dbReference type="Pfam" id="PF00814">
    <property type="entry name" value="TsaD"/>
    <property type="match status" value="1"/>
</dbReference>
<organism evidence="8 9">
    <name type="scientific">Candidatus Roizmanbacteria bacterium CG23_combo_of_CG06-09_8_20_14_all_35_49</name>
    <dbReference type="NCBI Taxonomy" id="1974863"/>
    <lineage>
        <taxon>Bacteria</taxon>
        <taxon>Candidatus Roizmaniibacteriota</taxon>
    </lineage>
</organism>
<evidence type="ECO:0000256" key="3">
    <source>
        <dbReference type="ARBA" id="ARBA00022694"/>
    </source>
</evidence>
<evidence type="ECO:0000313" key="9">
    <source>
        <dbReference type="Proteomes" id="UP000231025"/>
    </source>
</evidence>
<dbReference type="AlphaFoldDB" id="A0A2G9Y7B1"/>